<keyword evidence="2" id="KW-0843">Virulence</keyword>
<protein>
    <recommendedName>
        <fullName evidence="5">LysM domain-containing protein</fullName>
    </recommendedName>
</protein>
<reference evidence="6" key="1">
    <citation type="submission" date="2022-12" db="EMBL/GenBank/DDBJ databases">
        <authorList>
            <person name="Petersen C."/>
        </authorList>
    </citation>
    <scope>NUCLEOTIDE SEQUENCE</scope>
    <source>
        <strain evidence="6">IBT 17660</strain>
    </source>
</reference>
<evidence type="ECO:0000256" key="2">
    <source>
        <dbReference type="ARBA" id="ARBA00023026"/>
    </source>
</evidence>
<feature type="compositionally biased region" description="Low complexity" evidence="3">
    <location>
        <begin position="192"/>
        <end position="213"/>
    </location>
</feature>
<feature type="region of interest" description="Disordered" evidence="3">
    <location>
        <begin position="192"/>
        <end position="214"/>
    </location>
</feature>
<comment type="caution">
    <text evidence="6">The sequence shown here is derived from an EMBL/GenBank/DDBJ whole genome shotgun (WGS) entry which is preliminary data.</text>
</comment>
<proteinExistence type="predicted"/>
<evidence type="ECO:0000313" key="6">
    <source>
        <dbReference type="EMBL" id="KAJ5456863.1"/>
    </source>
</evidence>
<feature type="domain" description="LysM" evidence="5">
    <location>
        <begin position="579"/>
        <end position="625"/>
    </location>
</feature>
<feature type="chain" id="PRO_5040965377" description="LysM domain-containing protein" evidence="4">
    <location>
        <begin position="23"/>
        <end position="714"/>
    </location>
</feature>
<dbReference type="Gene3D" id="3.10.350.10">
    <property type="entry name" value="LysM domain"/>
    <property type="match status" value="5"/>
</dbReference>
<dbReference type="SUPFAM" id="SSF54106">
    <property type="entry name" value="LysM domain"/>
    <property type="match status" value="4"/>
</dbReference>
<feature type="domain" description="LysM" evidence="5">
    <location>
        <begin position="666"/>
        <end position="712"/>
    </location>
</feature>
<dbReference type="OrthoDB" id="5985073at2759"/>
<evidence type="ECO:0000259" key="5">
    <source>
        <dbReference type="PROSITE" id="PS51782"/>
    </source>
</evidence>
<dbReference type="GO" id="GO:0008061">
    <property type="term" value="F:chitin binding"/>
    <property type="evidence" value="ECO:0007669"/>
    <property type="project" value="UniProtKB-KW"/>
</dbReference>
<organism evidence="6 7">
    <name type="scientific">Penicillium desertorum</name>
    <dbReference type="NCBI Taxonomy" id="1303715"/>
    <lineage>
        <taxon>Eukaryota</taxon>
        <taxon>Fungi</taxon>
        <taxon>Dikarya</taxon>
        <taxon>Ascomycota</taxon>
        <taxon>Pezizomycotina</taxon>
        <taxon>Eurotiomycetes</taxon>
        <taxon>Eurotiomycetidae</taxon>
        <taxon>Eurotiales</taxon>
        <taxon>Aspergillaceae</taxon>
        <taxon>Penicillium</taxon>
    </lineage>
</organism>
<dbReference type="InterPro" id="IPR018392">
    <property type="entry name" value="LysM"/>
</dbReference>
<dbReference type="AlphaFoldDB" id="A0A9W9WF75"/>
<dbReference type="Proteomes" id="UP001147760">
    <property type="component" value="Unassembled WGS sequence"/>
</dbReference>
<sequence length="714" mass="75969">MKIPTYIALLALQLAIAGTACAAQLWYSVDDLPDSFPQPCRVALSQNITCSELISGSKVAGQQLYRTSELNEYCTSSCADSLRNFQQDVQDGCGDAVLTYNTTSTTGAQLAYPLAWAYNVTCLQDKHSGSNGFCNPQLFNGSSTLSMCSECVLSYMARMLESEYGRSRFSDEGFASQLSSCGVPTTSYPYTTPTSTKTATTSTGSVSASPTSTGQVCPGDSYTVDEADTCESIAAANSIPLGTFLADNSIDQNCTTLRTGSEVCLSPACSLYTVTDGDTCKSITAGRGYYMNQFLSWNPTIHKNCDNLLSMLGQDVCISYVISPPHAFTSIVLIEISPPGTTEWDVVLGSIESQSELTNPYNRTFTMFPGDWETGPAPTQVMTSVSYPAIPTNFTTVTVTATINQTEQNIIDDYMKYCPISAADYDQGFQWIDLSDDCQELLDPYCQPDPDSASPTSTTFPTFCIPGNASATTTTEPPTPTATVPSPTMPGTMSGCTKYHLVTSDDSCQALADDYNISISDLIHWNSGVGEDCRTLKTEYYVCVGRPVSSTTPTASPSTTPGPATPSPTMEGTTSNCNNYHIVVSGDQCGTMAAEYGISLADFYTWNPGVGDDCSTLKVDYYVCVGVKVPTPSSTTTTTAAATTAMSSGGSVPSPTQSGLTSSCKKYHEVINGDGCYDLATAYGIALSEFYSWNPAVGDDCSVLQSGYYVCVGI</sequence>
<dbReference type="CDD" id="cd00118">
    <property type="entry name" value="LysM"/>
    <property type="match status" value="4"/>
</dbReference>
<evidence type="ECO:0000256" key="3">
    <source>
        <dbReference type="SAM" id="MobiDB-lite"/>
    </source>
</evidence>
<name>A0A9W9WF75_9EURO</name>
<dbReference type="Pfam" id="PF01476">
    <property type="entry name" value="LysM"/>
    <property type="match status" value="5"/>
</dbReference>
<dbReference type="InterPro" id="IPR052210">
    <property type="entry name" value="LysM1-like"/>
</dbReference>
<dbReference type="PROSITE" id="PS51257">
    <property type="entry name" value="PROKAR_LIPOPROTEIN"/>
    <property type="match status" value="1"/>
</dbReference>
<feature type="compositionally biased region" description="Low complexity" evidence="3">
    <location>
        <begin position="550"/>
        <end position="562"/>
    </location>
</feature>
<dbReference type="PANTHER" id="PTHR34997:SF1">
    <property type="entry name" value="PEPTIDOGLYCAN-BINDING LYSIN DOMAIN"/>
    <property type="match status" value="1"/>
</dbReference>
<keyword evidence="1" id="KW-0147">Chitin-binding</keyword>
<dbReference type="InterPro" id="IPR036779">
    <property type="entry name" value="LysM_dom_sf"/>
</dbReference>
<keyword evidence="7" id="KW-1185">Reference proteome</keyword>
<gene>
    <name evidence="6" type="ORF">N7530_012137</name>
</gene>
<keyword evidence="4" id="KW-0732">Signal</keyword>
<dbReference type="EMBL" id="JAPWDO010000009">
    <property type="protein sequence ID" value="KAJ5456863.1"/>
    <property type="molecule type" value="Genomic_DNA"/>
</dbReference>
<dbReference type="PROSITE" id="PS51782">
    <property type="entry name" value="LYSM"/>
    <property type="match status" value="5"/>
</dbReference>
<feature type="domain" description="LysM" evidence="5">
    <location>
        <begin position="220"/>
        <end position="265"/>
    </location>
</feature>
<feature type="compositionally biased region" description="Low complexity" evidence="3">
    <location>
        <begin position="472"/>
        <end position="489"/>
    </location>
</feature>
<accession>A0A9W9WF75</accession>
<feature type="region of interest" description="Disordered" evidence="3">
    <location>
        <begin position="469"/>
        <end position="489"/>
    </location>
</feature>
<feature type="domain" description="LysM" evidence="5">
    <location>
        <begin position="270"/>
        <end position="318"/>
    </location>
</feature>
<feature type="signal peptide" evidence="4">
    <location>
        <begin position="1"/>
        <end position="22"/>
    </location>
</feature>
<evidence type="ECO:0000256" key="1">
    <source>
        <dbReference type="ARBA" id="ARBA00022669"/>
    </source>
</evidence>
<feature type="region of interest" description="Disordered" evidence="3">
    <location>
        <begin position="550"/>
        <end position="571"/>
    </location>
</feature>
<dbReference type="PANTHER" id="PTHR34997">
    <property type="entry name" value="AM15"/>
    <property type="match status" value="1"/>
</dbReference>
<evidence type="ECO:0000256" key="4">
    <source>
        <dbReference type="SAM" id="SignalP"/>
    </source>
</evidence>
<reference evidence="6" key="2">
    <citation type="journal article" date="2023" name="IMA Fungus">
        <title>Comparative genomic study of the Penicillium genus elucidates a diverse pangenome and 15 lateral gene transfer events.</title>
        <authorList>
            <person name="Petersen C."/>
            <person name="Sorensen T."/>
            <person name="Nielsen M.R."/>
            <person name="Sondergaard T.E."/>
            <person name="Sorensen J.L."/>
            <person name="Fitzpatrick D.A."/>
            <person name="Frisvad J.C."/>
            <person name="Nielsen K.L."/>
        </authorList>
    </citation>
    <scope>NUCLEOTIDE SEQUENCE</scope>
    <source>
        <strain evidence="6">IBT 17660</strain>
    </source>
</reference>
<evidence type="ECO:0000313" key="7">
    <source>
        <dbReference type="Proteomes" id="UP001147760"/>
    </source>
</evidence>
<dbReference type="SMART" id="SM00257">
    <property type="entry name" value="LysM"/>
    <property type="match status" value="5"/>
</dbReference>
<feature type="domain" description="LysM" evidence="5">
    <location>
        <begin position="498"/>
        <end position="544"/>
    </location>
</feature>